<dbReference type="SUPFAM" id="SSF75169">
    <property type="entry name" value="DsrEFH-like"/>
    <property type="match status" value="1"/>
</dbReference>
<reference evidence="2" key="1">
    <citation type="journal article" date="2015" name="Nature">
        <title>Complex archaea that bridge the gap between prokaryotes and eukaryotes.</title>
        <authorList>
            <person name="Spang A."/>
            <person name="Saw J.H."/>
            <person name="Jorgensen S.L."/>
            <person name="Zaremba-Niedzwiedzka K."/>
            <person name="Martijn J."/>
            <person name="Lind A.E."/>
            <person name="van Eijk R."/>
            <person name="Schleper C."/>
            <person name="Guy L."/>
            <person name="Ettema T.J."/>
        </authorList>
    </citation>
    <scope>NUCLEOTIDE SEQUENCE</scope>
</reference>
<comment type="caution">
    <text evidence="2">The sequence shown here is derived from an EMBL/GenBank/DDBJ whole genome shotgun (WGS) entry which is preliminary data.</text>
</comment>
<dbReference type="PANTHER" id="PTHR38780:SF1">
    <property type="entry name" value="PROTEIN TUSC"/>
    <property type="match status" value="1"/>
</dbReference>
<evidence type="ECO:0000313" key="2">
    <source>
        <dbReference type="EMBL" id="KKN33198.1"/>
    </source>
</evidence>
<protein>
    <submittedName>
        <fullName evidence="2">Uncharacterized protein</fullName>
    </submittedName>
</protein>
<organism evidence="2">
    <name type="scientific">marine sediment metagenome</name>
    <dbReference type="NCBI Taxonomy" id="412755"/>
    <lineage>
        <taxon>unclassified sequences</taxon>
        <taxon>metagenomes</taxon>
        <taxon>ecological metagenomes</taxon>
    </lineage>
</organism>
<gene>
    <name evidence="2" type="ORF">LCGC14_0805930</name>
</gene>
<dbReference type="InterPro" id="IPR027396">
    <property type="entry name" value="DsrEFH-like"/>
</dbReference>
<name>A0A0F9SVF5_9ZZZZ</name>
<dbReference type="InterPro" id="IPR017462">
    <property type="entry name" value="Sulphur_relay_TusC/DsrF"/>
</dbReference>
<dbReference type="PANTHER" id="PTHR38780">
    <property type="entry name" value="PROTEIN TUSC"/>
    <property type="match status" value="1"/>
</dbReference>
<dbReference type="InterPro" id="IPR003787">
    <property type="entry name" value="Sulphur_relay_DsrE/F-like"/>
</dbReference>
<proteinExistence type="inferred from homology"/>
<dbReference type="Gene3D" id="3.40.1260.10">
    <property type="entry name" value="DsrEFH-like"/>
    <property type="match status" value="1"/>
</dbReference>
<accession>A0A0F9SVF5</accession>
<dbReference type="EMBL" id="LAZR01002195">
    <property type="protein sequence ID" value="KKN33198.1"/>
    <property type="molecule type" value="Genomic_DNA"/>
</dbReference>
<sequence>MVKSIVIICEESPFGKNSVVESIRMATGLLAIGDIDDVKVILLKDAIYFLNKNLNPETINVDNFDNIIRLVELSGIEIFIHDDALKTAGLEPSDLILNDNVNVVDIKKISELILEADMSFRY</sequence>
<dbReference type="AlphaFoldDB" id="A0A0F9SVF5"/>
<dbReference type="Pfam" id="PF02635">
    <property type="entry name" value="DsrE"/>
    <property type="match status" value="1"/>
</dbReference>
<evidence type="ECO:0000256" key="1">
    <source>
        <dbReference type="ARBA" id="ARBA00005996"/>
    </source>
</evidence>
<comment type="similarity">
    <text evidence="1">Belongs to the DsrF/TusC family.</text>
</comment>